<dbReference type="InterPro" id="IPR027791">
    <property type="entry name" value="Galactosyl_T_C"/>
</dbReference>
<dbReference type="PANTHER" id="PTHR43685:SF3">
    <property type="entry name" value="SLR2126 PROTEIN"/>
    <property type="match status" value="1"/>
</dbReference>
<gene>
    <name evidence="4" type="ORF">KXJ69_09620</name>
</gene>
<dbReference type="AlphaFoldDB" id="A0A9X1FPK0"/>
<protein>
    <submittedName>
        <fullName evidence="4">Glycosyltransferase family 2 protein</fullName>
    </submittedName>
</protein>
<dbReference type="Pfam" id="PF00535">
    <property type="entry name" value="Glycos_transf_2"/>
    <property type="match status" value="1"/>
</dbReference>
<proteinExistence type="predicted"/>
<dbReference type="InterPro" id="IPR050834">
    <property type="entry name" value="Glycosyltransf_2"/>
</dbReference>
<evidence type="ECO:0000313" key="4">
    <source>
        <dbReference type="EMBL" id="MBW2938364.1"/>
    </source>
</evidence>
<keyword evidence="1" id="KW-0808">Transferase</keyword>
<evidence type="ECO:0000259" key="3">
    <source>
        <dbReference type="Pfam" id="PF02709"/>
    </source>
</evidence>
<dbReference type="InterPro" id="IPR001173">
    <property type="entry name" value="Glyco_trans_2-like"/>
</dbReference>
<dbReference type="CDD" id="cd06420">
    <property type="entry name" value="GT2_Chondriotin_Pol_N"/>
    <property type="match status" value="1"/>
</dbReference>
<evidence type="ECO:0000256" key="1">
    <source>
        <dbReference type="ARBA" id="ARBA00022679"/>
    </source>
</evidence>
<reference evidence="4" key="1">
    <citation type="submission" date="2021-07" db="EMBL/GenBank/DDBJ databases">
        <title>Aureisphaera sp. CAU 1614 isolated from sea sediment.</title>
        <authorList>
            <person name="Kim W."/>
        </authorList>
    </citation>
    <scope>NUCLEOTIDE SEQUENCE</scope>
    <source>
        <strain evidence="4">CAU 1614</strain>
    </source>
</reference>
<feature type="domain" description="Glycosyltransferase 2-like" evidence="2">
    <location>
        <begin position="4"/>
        <end position="122"/>
    </location>
</feature>
<dbReference type="PANTHER" id="PTHR43685">
    <property type="entry name" value="GLYCOSYLTRANSFERASE"/>
    <property type="match status" value="1"/>
</dbReference>
<feature type="domain" description="Galactosyltransferase C-terminal" evidence="3">
    <location>
        <begin position="167"/>
        <end position="228"/>
    </location>
</feature>
<sequence>MKTSLLVSTYNWPEALKLVFKSVENQTIKPDEFLIADDGSKPKTKELIDLYTQKTTVPIVHVWHKDDGFRRSSILNKAIAKATGDYIIQTDGDCILHKDFIKDHINNAQENCYLFGSRVSILEPYLNVLFGNEKIHFHFFSKGIKKRGRTLRIPFLAIRHTPKSELSHKLRGCNLSFWKKDFLAVNGYNEAMTGWGREDSELIVRMLNNGVKGKRLKFGGIVYHIWHKTASKHNFNKNDEIQKEAIDKKLNWCEDGINKYL</sequence>
<dbReference type="EMBL" id="JAHWDP010000003">
    <property type="protein sequence ID" value="MBW2938364.1"/>
    <property type="molecule type" value="Genomic_DNA"/>
</dbReference>
<evidence type="ECO:0000313" key="5">
    <source>
        <dbReference type="Proteomes" id="UP001138686"/>
    </source>
</evidence>
<accession>A0A9X1FPK0</accession>
<dbReference type="Proteomes" id="UP001138686">
    <property type="component" value="Unassembled WGS sequence"/>
</dbReference>
<evidence type="ECO:0000259" key="2">
    <source>
        <dbReference type="Pfam" id="PF00535"/>
    </source>
</evidence>
<organism evidence="4 5">
    <name type="scientific">Halomarinibacterium sedimenti</name>
    <dbReference type="NCBI Taxonomy" id="2857106"/>
    <lineage>
        <taxon>Bacteria</taxon>
        <taxon>Pseudomonadati</taxon>
        <taxon>Bacteroidota</taxon>
        <taxon>Flavobacteriia</taxon>
        <taxon>Flavobacteriales</taxon>
        <taxon>Flavobacteriaceae</taxon>
        <taxon>Halomarinibacterium</taxon>
    </lineage>
</organism>
<dbReference type="RefSeq" id="WP_219052876.1">
    <property type="nucleotide sequence ID" value="NZ_JAHWDP010000003.1"/>
</dbReference>
<name>A0A9X1FPK0_9FLAO</name>
<dbReference type="Pfam" id="PF02709">
    <property type="entry name" value="Glyco_transf_7C"/>
    <property type="match status" value="1"/>
</dbReference>
<keyword evidence="5" id="KW-1185">Reference proteome</keyword>
<comment type="caution">
    <text evidence="4">The sequence shown here is derived from an EMBL/GenBank/DDBJ whole genome shotgun (WGS) entry which is preliminary data.</text>
</comment>
<dbReference type="GO" id="GO:0016740">
    <property type="term" value="F:transferase activity"/>
    <property type="evidence" value="ECO:0007669"/>
    <property type="project" value="UniProtKB-KW"/>
</dbReference>